<dbReference type="Gene3D" id="3.40.309.10">
    <property type="entry name" value="Aldehyde Dehydrogenase, Chain A, domain 2"/>
    <property type="match status" value="1"/>
</dbReference>
<organism evidence="9 10">
    <name type="scientific">Candidatus Acidulodesulfobacterium acidiphilum</name>
    <dbReference type="NCBI Taxonomy" id="2597224"/>
    <lineage>
        <taxon>Bacteria</taxon>
        <taxon>Deltaproteobacteria</taxon>
        <taxon>Candidatus Acidulodesulfobacterales</taxon>
        <taxon>Candidatus Acidulodesulfobacterium</taxon>
    </lineage>
</organism>
<comment type="pathway">
    <text evidence="1 7">Amino-acid biosynthesis; L-proline biosynthesis; L-glutamate 5-semialdehyde from L-glutamate: step 2/2.</text>
</comment>
<evidence type="ECO:0000313" key="9">
    <source>
        <dbReference type="EMBL" id="RZV39561.1"/>
    </source>
</evidence>
<name>A0A520XED4_9DELT</name>
<keyword evidence="5 7" id="KW-0560">Oxidoreductase</keyword>
<evidence type="ECO:0000313" key="10">
    <source>
        <dbReference type="Proteomes" id="UP000322454"/>
    </source>
</evidence>
<keyword evidence="2 7" id="KW-0028">Amino-acid biosynthesis</keyword>
<evidence type="ECO:0000256" key="4">
    <source>
        <dbReference type="ARBA" id="ARBA00022857"/>
    </source>
</evidence>
<dbReference type="Proteomes" id="UP000322454">
    <property type="component" value="Unassembled WGS sequence"/>
</dbReference>
<dbReference type="InterPro" id="IPR016161">
    <property type="entry name" value="Ald_DH/histidinol_DH"/>
</dbReference>
<dbReference type="SUPFAM" id="SSF53720">
    <property type="entry name" value="ALDH-like"/>
    <property type="match status" value="1"/>
</dbReference>
<dbReference type="UniPathway" id="UPA00098">
    <property type="reaction ID" value="UER00360"/>
</dbReference>
<dbReference type="AlphaFoldDB" id="A0A520XED4"/>
<evidence type="ECO:0000256" key="3">
    <source>
        <dbReference type="ARBA" id="ARBA00022650"/>
    </source>
</evidence>
<comment type="similarity">
    <text evidence="7">Belongs to the gamma-glutamyl phosphate reductase family.</text>
</comment>
<dbReference type="GO" id="GO:0050661">
    <property type="term" value="F:NADP binding"/>
    <property type="evidence" value="ECO:0007669"/>
    <property type="project" value="InterPro"/>
</dbReference>
<dbReference type="FunFam" id="3.40.309.10:FF:000006">
    <property type="entry name" value="Gamma-glutamyl phosphate reductase"/>
    <property type="match status" value="1"/>
</dbReference>
<dbReference type="InterPro" id="IPR020593">
    <property type="entry name" value="G-glutamylP_reductase_CS"/>
</dbReference>
<dbReference type="Pfam" id="PF00171">
    <property type="entry name" value="Aldedh"/>
    <property type="match status" value="1"/>
</dbReference>
<evidence type="ECO:0000256" key="2">
    <source>
        <dbReference type="ARBA" id="ARBA00022605"/>
    </source>
</evidence>
<keyword evidence="7" id="KW-0963">Cytoplasm</keyword>
<feature type="domain" description="Aldehyde dehydrogenase" evidence="8">
    <location>
        <begin position="19"/>
        <end position="305"/>
    </location>
</feature>
<comment type="caution">
    <text evidence="9">The sequence shown here is derived from an EMBL/GenBank/DDBJ whole genome shotgun (WGS) entry which is preliminary data.</text>
</comment>
<dbReference type="InterPro" id="IPR016162">
    <property type="entry name" value="Ald_DH_N"/>
</dbReference>
<evidence type="ECO:0000256" key="5">
    <source>
        <dbReference type="ARBA" id="ARBA00023002"/>
    </source>
</evidence>
<dbReference type="PIRSF" id="PIRSF000151">
    <property type="entry name" value="GPR"/>
    <property type="match status" value="1"/>
</dbReference>
<sequence>MTDNDRINIDTNKNNNKTVSIEEIAKKARDASGKIAEAGSAVKLSVLSTLKDLLIKDRKAIEAENEKDVESAKAAGLSKPMIDRLFISGKVFSSMLNSIDDVMKIKDPVGEIENMAVRPNGLMVGRMRIPLGVIGIIYESRPNVTIDASILCLLSGNAVILRGGSEAINSNKMLASIVSESLRINGLPPETVSIIPYIDRSAITEMISLRKYIDLIIPRGGEGLISFVTENSKIPVIKHDKGVCHIYVDKYADIKKTIDVIINAKVQRPSVCNALETLLVHSDIMNDFMPAMLDELKRNEVETRVDGEIMNIFKSRYNFIIPAADADWDAEYLNLTLAVKTVKNIGEAIKHIRLHGSNHTESIMTENYTRALEFIKKVNSSCVLVNASTRFNDGFELGLGAEIGISTSKIHAYGPMGAKELTTTKFVVFGNYQKRT</sequence>
<evidence type="ECO:0000256" key="1">
    <source>
        <dbReference type="ARBA" id="ARBA00004985"/>
    </source>
</evidence>
<dbReference type="InterPro" id="IPR000965">
    <property type="entry name" value="GPR_dom"/>
</dbReference>
<proteinExistence type="inferred from homology"/>
<accession>A0A520XED4</accession>
<reference evidence="9 10" key="1">
    <citation type="submission" date="2019-01" db="EMBL/GenBank/DDBJ databases">
        <title>Insights into ecological role of a new deltaproteobacterial order Candidatus Sinidesulfobacterales (Sva0485) by metagenomics and metatranscriptomics.</title>
        <authorList>
            <person name="Tan S."/>
            <person name="Liu J."/>
            <person name="Fang Y."/>
            <person name="Hedlund B."/>
            <person name="Lian Z.-H."/>
            <person name="Huang L.-Y."/>
            <person name="Li J.-T."/>
            <person name="Huang L.-N."/>
            <person name="Li W.-J."/>
            <person name="Jiang H.-C."/>
            <person name="Dong H.-L."/>
            <person name="Shu W.-S."/>
        </authorList>
    </citation>
    <scope>NUCLEOTIDE SEQUENCE [LARGE SCALE GENOMIC DNA]</scope>
    <source>
        <strain evidence="9">AP4</strain>
    </source>
</reference>
<dbReference type="NCBIfam" id="TIGR00407">
    <property type="entry name" value="proA"/>
    <property type="match status" value="1"/>
</dbReference>
<dbReference type="EC" id="1.2.1.41" evidence="7"/>
<dbReference type="InterPro" id="IPR012134">
    <property type="entry name" value="Glu-5-SA_DH"/>
</dbReference>
<evidence type="ECO:0000256" key="7">
    <source>
        <dbReference type="HAMAP-Rule" id="MF_00412"/>
    </source>
</evidence>
<dbReference type="NCBIfam" id="NF001221">
    <property type="entry name" value="PRK00197.1"/>
    <property type="match status" value="1"/>
</dbReference>
<protein>
    <recommendedName>
        <fullName evidence="7">Gamma-glutamyl phosphate reductase</fullName>
        <shortName evidence="7">GPR</shortName>
        <ecNumber evidence="7">1.2.1.41</ecNumber>
    </recommendedName>
    <alternativeName>
        <fullName evidence="7">Glutamate-5-semialdehyde dehydrogenase</fullName>
    </alternativeName>
    <alternativeName>
        <fullName evidence="7">Glutamyl-gamma-semialdehyde dehydrogenase</fullName>
        <shortName evidence="7">GSA dehydrogenase</shortName>
    </alternativeName>
</protein>
<keyword evidence="3 7" id="KW-0641">Proline biosynthesis</keyword>
<dbReference type="GO" id="GO:0005737">
    <property type="term" value="C:cytoplasm"/>
    <property type="evidence" value="ECO:0007669"/>
    <property type="project" value="UniProtKB-SubCell"/>
</dbReference>
<evidence type="ECO:0000256" key="6">
    <source>
        <dbReference type="ARBA" id="ARBA00049024"/>
    </source>
</evidence>
<dbReference type="PANTHER" id="PTHR11063">
    <property type="entry name" value="GLUTAMATE SEMIALDEHYDE DEHYDROGENASE"/>
    <property type="match status" value="1"/>
</dbReference>
<dbReference type="InterPro" id="IPR015590">
    <property type="entry name" value="Aldehyde_DH_dom"/>
</dbReference>
<dbReference type="InterPro" id="IPR016163">
    <property type="entry name" value="Ald_DH_C"/>
</dbReference>
<dbReference type="HAMAP" id="MF_00412">
    <property type="entry name" value="ProA"/>
    <property type="match status" value="1"/>
</dbReference>
<dbReference type="EMBL" id="SHMQ01000009">
    <property type="protein sequence ID" value="RZV39561.1"/>
    <property type="molecule type" value="Genomic_DNA"/>
</dbReference>
<dbReference type="Gene3D" id="3.40.605.10">
    <property type="entry name" value="Aldehyde Dehydrogenase, Chain A, domain 1"/>
    <property type="match status" value="1"/>
</dbReference>
<keyword evidence="4 7" id="KW-0521">NADP</keyword>
<comment type="function">
    <text evidence="7">Catalyzes the NADPH-dependent reduction of L-glutamate 5-phosphate into L-glutamate 5-semialdehyde and phosphate. The product spontaneously undergoes cyclization to form 1-pyrroline-5-carboxylate.</text>
</comment>
<dbReference type="PANTHER" id="PTHR11063:SF8">
    <property type="entry name" value="DELTA-1-PYRROLINE-5-CARBOXYLATE SYNTHASE"/>
    <property type="match status" value="1"/>
</dbReference>
<evidence type="ECO:0000259" key="8">
    <source>
        <dbReference type="Pfam" id="PF00171"/>
    </source>
</evidence>
<gene>
    <name evidence="7" type="primary">proA</name>
    <name evidence="9" type="ORF">EVJ48_04260</name>
</gene>
<comment type="catalytic activity">
    <reaction evidence="6 7">
        <text>L-glutamate 5-semialdehyde + phosphate + NADP(+) = L-glutamyl 5-phosphate + NADPH + H(+)</text>
        <dbReference type="Rhea" id="RHEA:19541"/>
        <dbReference type="ChEBI" id="CHEBI:15378"/>
        <dbReference type="ChEBI" id="CHEBI:43474"/>
        <dbReference type="ChEBI" id="CHEBI:57783"/>
        <dbReference type="ChEBI" id="CHEBI:58066"/>
        <dbReference type="ChEBI" id="CHEBI:58274"/>
        <dbReference type="ChEBI" id="CHEBI:58349"/>
        <dbReference type="EC" id="1.2.1.41"/>
    </reaction>
</comment>
<dbReference type="GO" id="GO:0055129">
    <property type="term" value="P:L-proline biosynthetic process"/>
    <property type="evidence" value="ECO:0007669"/>
    <property type="project" value="UniProtKB-UniRule"/>
</dbReference>
<dbReference type="PROSITE" id="PS01223">
    <property type="entry name" value="PROA"/>
    <property type="match status" value="1"/>
</dbReference>
<dbReference type="CDD" id="cd07079">
    <property type="entry name" value="ALDH_F18-19_ProA-GPR"/>
    <property type="match status" value="1"/>
</dbReference>
<dbReference type="GO" id="GO:0004350">
    <property type="term" value="F:glutamate-5-semialdehyde dehydrogenase activity"/>
    <property type="evidence" value="ECO:0007669"/>
    <property type="project" value="UniProtKB-UniRule"/>
</dbReference>
<comment type="subcellular location">
    <subcellularLocation>
        <location evidence="7">Cytoplasm</location>
    </subcellularLocation>
</comment>